<dbReference type="NCBIfam" id="NF041524">
    <property type="entry name" value="Gltr_6"/>
    <property type="match status" value="1"/>
</dbReference>
<dbReference type="InterPro" id="IPR048174">
    <property type="entry name" value="WbnI-like"/>
</dbReference>
<gene>
    <name evidence="5" type="ORF">PRLR5076_03870</name>
</gene>
<dbReference type="PANTHER" id="PTHR10462">
    <property type="entry name" value="GLYCOSYLTRANSFERASE-RELATED"/>
    <property type="match status" value="1"/>
</dbReference>
<evidence type="ECO:0000313" key="5">
    <source>
        <dbReference type="EMBL" id="GJG57536.1"/>
    </source>
</evidence>
<protein>
    <recommendedName>
        <fullName evidence="7">Glycosyltransferase family 6</fullName>
    </recommendedName>
</protein>
<evidence type="ECO:0000256" key="4">
    <source>
        <dbReference type="ARBA" id="ARBA00022679"/>
    </source>
</evidence>
<evidence type="ECO:0000256" key="2">
    <source>
        <dbReference type="ARBA" id="ARBA00010413"/>
    </source>
</evidence>
<keyword evidence="4" id="KW-0808">Transferase</keyword>
<comment type="cofactor">
    <cofactor evidence="1">
        <name>Mn(2+)</name>
        <dbReference type="ChEBI" id="CHEBI:29035"/>
    </cofactor>
</comment>
<evidence type="ECO:0000256" key="1">
    <source>
        <dbReference type="ARBA" id="ARBA00001936"/>
    </source>
</evidence>
<dbReference type="EMBL" id="BPUB01000001">
    <property type="protein sequence ID" value="GJG57536.1"/>
    <property type="molecule type" value="Genomic_DNA"/>
</dbReference>
<dbReference type="GO" id="GO:0005975">
    <property type="term" value="P:carbohydrate metabolic process"/>
    <property type="evidence" value="ECO:0007669"/>
    <property type="project" value="InterPro"/>
</dbReference>
<evidence type="ECO:0000313" key="6">
    <source>
        <dbReference type="Proteomes" id="UP000825483"/>
    </source>
</evidence>
<evidence type="ECO:0008006" key="7">
    <source>
        <dbReference type="Google" id="ProtNLM"/>
    </source>
</evidence>
<organism evidence="5 6">
    <name type="scientific">Prevotella lacticifex</name>
    <dbReference type="NCBI Taxonomy" id="2854755"/>
    <lineage>
        <taxon>Bacteria</taxon>
        <taxon>Pseudomonadati</taxon>
        <taxon>Bacteroidota</taxon>
        <taxon>Bacteroidia</taxon>
        <taxon>Bacteroidales</taxon>
        <taxon>Prevotellaceae</taxon>
        <taxon>Prevotella</taxon>
    </lineage>
</organism>
<comment type="caution">
    <text evidence="5">The sequence shown here is derived from an EMBL/GenBank/DDBJ whole genome shotgun (WGS) entry which is preliminary data.</text>
</comment>
<proteinExistence type="inferred from homology"/>
<dbReference type="InterPro" id="IPR029044">
    <property type="entry name" value="Nucleotide-diphossugar_trans"/>
</dbReference>
<evidence type="ECO:0000256" key="3">
    <source>
        <dbReference type="ARBA" id="ARBA00022676"/>
    </source>
</evidence>
<dbReference type="GO" id="GO:0016020">
    <property type="term" value="C:membrane"/>
    <property type="evidence" value="ECO:0007669"/>
    <property type="project" value="InterPro"/>
</dbReference>
<dbReference type="Gene3D" id="3.90.550.10">
    <property type="entry name" value="Spore Coat Polysaccharide Biosynthesis Protein SpsA, Chain A"/>
    <property type="match status" value="1"/>
</dbReference>
<comment type="similarity">
    <text evidence="2">Belongs to the glycosyltransferase 6 family.</text>
</comment>
<name>A0A9R1C7N3_9BACT</name>
<dbReference type="InterPro" id="IPR005076">
    <property type="entry name" value="Glyco_trans_6"/>
</dbReference>
<dbReference type="AlphaFoldDB" id="A0A9R1C7N3"/>
<dbReference type="RefSeq" id="WP_223929530.1">
    <property type="nucleotide sequence ID" value="NZ_BPTU01000003.1"/>
</dbReference>
<accession>A0A9R1C7N3</accession>
<dbReference type="GO" id="GO:0016758">
    <property type="term" value="F:hexosyltransferase activity"/>
    <property type="evidence" value="ECO:0007669"/>
    <property type="project" value="InterPro"/>
</dbReference>
<keyword evidence="3" id="KW-0328">Glycosyltransferase</keyword>
<reference evidence="5" key="1">
    <citation type="journal article" date="2022" name="Int. J. Syst. Evol. Microbiol.">
        <title>Prevotella lacticifex sp. nov., isolated from the rumen of cows.</title>
        <authorList>
            <person name="Shinkai T."/>
            <person name="Ikeyama N."/>
            <person name="Kumagai M."/>
            <person name="Ohmori H."/>
            <person name="Sakamoto M."/>
            <person name="Ohkuma M."/>
            <person name="Mitsumori M."/>
        </authorList>
    </citation>
    <scope>NUCLEOTIDE SEQUENCE</scope>
    <source>
        <strain evidence="5">R5076</strain>
    </source>
</reference>
<dbReference type="SUPFAM" id="SSF53448">
    <property type="entry name" value="Nucleotide-diphospho-sugar transferases"/>
    <property type="match status" value="1"/>
</dbReference>
<dbReference type="Pfam" id="PF03414">
    <property type="entry name" value="Glyco_transf_6"/>
    <property type="match status" value="1"/>
</dbReference>
<keyword evidence="6" id="KW-1185">Reference proteome</keyword>
<sequence>MKKIAILYICTGKYNQFFKGFYESAEKFLLIDAYKHYFVFSDDVNLSTEDNVTVTYRKCQGFPADSLFRFEYFLEVEDQLKAFDFIYFFNSNSLFLQKVGVEILPDESGLVGALWPWIYVSKGFHTHSPAFWPYEHNKKSLAYISPYEKKPYHYFMGGVNGGTSVEYLKMIKTLAKNIRTDYGHGIIAKVHDESHINRYFRDHDCKILGKEYCWPEDWEPDFEPKMIFRNKVKIDESFRKVIPPETLWRKVCNSIKRNLRALTWYL</sequence>
<dbReference type="PANTHER" id="PTHR10462:SF53">
    <property type="entry name" value="HISTO-BLOOD GROUP ABO SYSTEM TRANSFERASE 1-LIKE"/>
    <property type="match status" value="1"/>
</dbReference>
<dbReference type="Proteomes" id="UP000825483">
    <property type="component" value="Unassembled WGS sequence"/>
</dbReference>
<dbReference type="GeneID" id="72468441"/>